<gene>
    <name evidence="1" type="ORF">MUB52_07880</name>
</gene>
<sequence>MPADFAAPALRTLQHYLDRCVHLLQRIGGAANPEDMLSTQLAPDSFDTGTHLAIAIQFAARAAGPPAGVHVPEIPDVLSVPSLLAYQRDIAALVGRITPDQLCYVVSHTAGDASLTQEPDDYVLRFALPNMIFHMSMAYAALRVAGLDLGKADFDGLHEY</sequence>
<keyword evidence="2" id="KW-1185">Reference proteome</keyword>
<dbReference type="InterPro" id="IPR034660">
    <property type="entry name" value="DinB/YfiT-like"/>
</dbReference>
<dbReference type="InterPro" id="IPR018531">
    <property type="entry name" value="DUF1993"/>
</dbReference>
<name>A0ABT3BCN6_9RHOB</name>
<dbReference type="Gene3D" id="1.20.120.450">
    <property type="entry name" value="dinb family like domain"/>
    <property type="match status" value="1"/>
</dbReference>
<dbReference type="PANTHER" id="PTHR36922">
    <property type="entry name" value="BLL2446 PROTEIN"/>
    <property type="match status" value="1"/>
</dbReference>
<dbReference type="Proteomes" id="UP001208690">
    <property type="component" value="Unassembled WGS sequence"/>
</dbReference>
<evidence type="ECO:0000313" key="1">
    <source>
        <dbReference type="EMBL" id="MCV3271342.1"/>
    </source>
</evidence>
<dbReference type="Pfam" id="PF09351">
    <property type="entry name" value="DUF1993"/>
    <property type="match status" value="1"/>
</dbReference>
<evidence type="ECO:0000313" key="2">
    <source>
        <dbReference type="Proteomes" id="UP001208690"/>
    </source>
</evidence>
<dbReference type="RefSeq" id="WP_263843669.1">
    <property type="nucleotide sequence ID" value="NZ_JALIEB010000004.1"/>
</dbReference>
<organism evidence="1 2">
    <name type="scientific">Roseobacter sinensis</name>
    <dbReference type="NCBI Taxonomy" id="2931391"/>
    <lineage>
        <taxon>Bacteria</taxon>
        <taxon>Pseudomonadati</taxon>
        <taxon>Pseudomonadota</taxon>
        <taxon>Alphaproteobacteria</taxon>
        <taxon>Rhodobacterales</taxon>
        <taxon>Roseobacteraceae</taxon>
        <taxon>Roseobacter</taxon>
    </lineage>
</organism>
<protein>
    <submittedName>
        <fullName evidence="1">DUF1993 domain-containing protein</fullName>
    </submittedName>
</protein>
<accession>A0ABT3BCN6</accession>
<proteinExistence type="predicted"/>
<dbReference type="EMBL" id="JALIEB010000004">
    <property type="protein sequence ID" value="MCV3271342.1"/>
    <property type="molecule type" value="Genomic_DNA"/>
</dbReference>
<dbReference type="PANTHER" id="PTHR36922:SF1">
    <property type="entry name" value="DUF1993 DOMAIN-CONTAINING PROTEIN"/>
    <property type="match status" value="1"/>
</dbReference>
<reference evidence="1 2" key="1">
    <citation type="submission" date="2022-04" db="EMBL/GenBank/DDBJ databases">
        <title>Roseobacter sp. WL0113 is a bacterium isolated from neritic sediment.</title>
        <authorList>
            <person name="Wang L."/>
            <person name="He W."/>
            <person name="Zhang D.-F."/>
        </authorList>
    </citation>
    <scope>NUCLEOTIDE SEQUENCE [LARGE SCALE GENOMIC DNA]</scope>
    <source>
        <strain evidence="1 2">WL0113</strain>
    </source>
</reference>
<dbReference type="SUPFAM" id="SSF109854">
    <property type="entry name" value="DinB/YfiT-like putative metalloenzymes"/>
    <property type="match status" value="1"/>
</dbReference>
<comment type="caution">
    <text evidence="1">The sequence shown here is derived from an EMBL/GenBank/DDBJ whole genome shotgun (WGS) entry which is preliminary data.</text>
</comment>